<dbReference type="AlphaFoldDB" id="A0AAW1DCL2"/>
<protein>
    <recommendedName>
        <fullName evidence="2">EF-hand domain-containing protein</fullName>
    </recommendedName>
</protein>
<dbReference type="Pfam" id="PF13833">
    <property type="entry name" value="EF-hand_8"/>
    <property type="match status" value="1"/>
</dbReference>
<dbReference type="InterPro" id="IPR002048">
    <property type="entry name" value="EF_hand_dom"/>
</dbReference>
<feature type="domain" description="EF-hand" evidence="2">
    <location>
        <begin position="113"/>
        <end position="148"/>
    </location>
</feature>
<evidence type="ECO:0000259" key="2">
    <source>
        <dbReference type="PROSITE" id="PS50222"/>
    </source>
</evidence>
<dbReference type="EMBL" id="JAPXFL010000003">
    <property type="protein sequence ID" value="KAK9508531.1"/>
    <property type="molecule type" value="Genomic_DNA"/>
</dbReference>
<dbReference type="Proteomes" id="UP001461498">
    <property type="component" value="Unassembled WGS sequence"/>
</dbReference>
<evidence type="ECO:0000313" key="3">
    <source>
        <dbReference type="EMBL" id="KAK9508531.1"/>
    </source>
</evidence>
<dbReference type="SUPFAM" id="SSF47473">
    <property type="entry name" value="EF-hand"/>
    <property type="match status" value="1"/>
</dbReference>
<keyword evidence="4" id="KW-1185">Reference proteome</keyword>
<organism evidence="3 4">
    <name type="scientific">Rhynocoris fuscipes</name>
    <dbReference type="NCBI Taxonomy" id="488301"/>
    <lineage>
        <taxon>Eukaryota</taxon>
        <taxon>Metazoa</taxon>
        <taxon>Ecdysozoa</taxon>
        <taxon>Arthropoda</taxon>
        <taxon>Hexapoda</taxon>
        <taxon>Insecta</taxon>
        <taxon>Pterygota</taxon>
        <taxon>Neoptera</taxon>
        <taxon>Paraneoptera</taxon>
        <taxon>Hemiptera</taxon>
        <taxon>Heteroptera</taxon>
        <taxon>Panheteroptera</taxon>
        <taxon>Cimicomorpha</taxon>
        <taxon>Reduviidae</taxon>
        <taxon>Harpactorinae</taxon>
        <taxon>Harpactorini</taxon>
        <taxon>Rhynocoris</taxon>
    </lineage>
</organism>
<gene>
    <name evidence="3" type="ORF">O3M35_006069</name>
</gene>
<evidence type="ECO:0000256" key="1">
    <source>
        <dbReference type="ARBA" id="ARBA00022737"/>
    </source>
</evidence>
<keyword evidence="1" id="KW-0677">Repeat</keyword>
<dbReference type="GO" id="GO:0016460">
    <property type="term" value="C:myosin II complex"/>
    <property type="evidence" value="ECO:0007669"/>
    <property type="project" value="TreeGrafter"/>
</dbReference>
<name>A0AAW1DCL2_9HEMI</name>
<sequence length="157" mass="18309">MVDKFQKLFKDIISEYDQPSTSKKEPPVYKAKICDSPIYRLLKKQKEDLKEIFEMLNDGSGTIRLKDLQEIFKASNFLVDDVEMASLFNGIRTDEITAENLVTIMENKLAQHETKTDLKRIFASFDYDHKGYISLENLKRLSYELGIDVNEEEMQVN</sequence>
<dbReference type="InterPro" id="IPR050230">
    <property type="entry name" value="CALM/Myosin/TropC-like"/>
</dbReference>
<dbReference type="PROSITE" id="PS50222">
    <property type="entry name" value="EF_HAND_2"/>
    <property type="match status" value="1"/>
</dbReference>
<accession>A0AAW1DCL2</accession>
<dbReference type="InterPro" id="IPR011992">
    <property type="entry name" value="EF-hand-dom_pair"/>
</dbReference>
<dbReference type="PANTHER" id="PTHR23048">
    <property type="entry name" value="MYOSIN LIGHT CHAIN 1, 3"/>
    <property type="match status" value="1"/>
</dbReference>
<dbReference type="Gene3D" id="1.10.238.10">
    <property type="entry name" value="EF-hand"/>
    <property type="match status" value="1"/>
</dbReference>
<evidence type="ECO:0000313" key="4">
    <source>
        <dbReference type="Proteomes" id="UP001461498"/>
    </source>
</evidence>
<dbReference type="GO" id="GO:0005509">
    <property type="term" value="F:calcium ion binding"/>
    <property type="evidence" value="ECO:0007669"/>
    <property type="project" value="InterPro"/>
</dbReference>
<dbReference type="SMART" id="SM00054">
    <property type="entry name" value="EFh"/>
    <property type="match status" value="2"/>
</dbReference>
<comment type="caution">
    <text evidence="3">The sequence shown here is derived from an EMBL/GenBank/DDBJ whole genome shotgun (WGS) entry which is preliminary data.</text>
</comment>
<reference evidence="3 4" key="1">
    <citation type="submission" date="2022-12" db="EMBL/GenBank/DDBJ databases">
        <title>Chromosome-level genome assembly of true bugs.</title>
        <authorList>
            <person name="Ma L."/>
            <person name="Li H."/>
        </authorList>
    </citation>
    <scope>NUCLEOTIDE SEQUENCE [LARGE SCALE GENOMIC DNA]</scope>
    <source>
        <strain evidence="3">Lab_2022b</strain>
    </source>
</reference>
<dbReference type="PANTHER" id="PTHR23048:SF0">
    <property type="entry name" value="CALMODULIN LIKE 3"/>
    <property type="match status" value="1"/>
</dbReference>
<proteinExistence type="predicted"/>